<organism evidence="1 2">
    <name type="scientific">Holotrichia oblita</name>
    <name type="common">Chafer beetle</name>
    <dbReference type="NCBI Taxonomy" id="644536"/>
    <lineage>
        <taxon>Eukaryota</taxon>
        <taxon>Metazoa</taxon>
        <taxon>Ecdysozoa</taxon>
        <taxon>Arthropoda</taxon>
        <taxon>Hexapoda</taxon>
        <taxon>Insecta</taxon>
        <taxon>Pterygota</taxon>
        <taxon>Neoptera</taxon>
        <taxon>Endopterygota</taxon>
        <taxon>Coleoptera</taxon>
        <taxon>Polyphaga</taxon>
        <taxon>Scarabaeiformia</taxon>
        <taxon>Scarabaeidae</taxon>
        <taxon>Melolonthinae</taxon>
        <taxon>Holotrichia</taxon>
    </lineage>
</organism>
<dbReference type="EMBL" id="CM043016">
    <property type="protein sequence ID" value="KAI4468188.1"/>
    <property type="molecule type" value="Genomic_DNA"/>
</dbReference>
<evidence type="ECO:0000313" key="2">
    <source>
        <dbReference type="Proteomes" id="UP001056778"/>
    </source>
</evidence>
<dbReference type="Proteomes" id="UP001056778">
    <property type="component" value="Chromosome 2"/>
</dbReference>
<evidence type="ECO:0000313" key="1">
    <source>
        <dbReference type="EMBL" id="KAI4468188.1"/>
    </source>
</evidence>
<sequence length="286" mass="33402">MTTLNSQVLCQELLWGPHQLLWCHLQSFGHFSTSILQCYFNEILVRAALAGIVIFSFSNFSRTLEEIFGPRWIQWFIAITVTQSHFIFYLSRTLPNTFALPLVLFTIYYYSIICIACMAQRISCPIPVVFRGCHFNIPIRAYPILRAMLLYDIYCKRISFLEMINIIIPAGAFIIASSVFHDSIFWRRPLWPEWELLLFNIVENKSSNYGTSPFLWYFYSAIPRAMGASVFLIPVGLYVDERVRKIFIPTVIFVFIYSFLPHKELRFIMYAFPFLNVVAASACHRM</sequence>
<proteinExistence type="predicted"/>
<gene>
    <name evidence="1" type="ORF">MML48_2g00021184</name>
</gene>
<protein>
    <submittedName>
        <fullName evidence="1">Glycosyltransferase</fullName>
    </submittedName>
</protein>
<keyword evidence="2" id="KW-1185">Reference proteome</keyword>
<accession>A0ACB9TMN8</accession>
<name>A0ACB9TMN8_HOLOL</name>
<comment type="caution">
    <text evidence="1">The sequence shown here is derived from an EMBL/GenBank/DDBJ whole genome shotgun (WGS) entry which is preliminary data.</text>
</comment>
<reference evidence="1" key="1">
    <citation type="submission" date="2022-04" db="EMBL/GenBank/DDBJ databases">
        <title>Chromosome-scale genome assembly of Holotrichia oblita Faldermann.</title>
        <authorList>
            <person name="Rongchong L."/>
        </authorList>
    </citation>
    <scope>NUCLEOTIDE SEQUENCE</scope>
    <source>
        <strain evidence="1">81SQS9</strain>
    </source>
</reference>